<dbReference type="AlphaFoldDB" id="A0A6C0GLU0"/>
<dbReference type="SUPFAM" id="SSF50952">
    <property type="entry name" value="Soluble quinoprotein glucose dehydrogenase"/>
    <property type="match status" value="1"/>
</dbReference>
<dbReference type="Pfam" id="PF07995">
    <property type="entry name" value="GSDH"/>
    <property type="match status" value="1"/>
</dbReference>
<evidence type="ECO:0000313" key="2">
    <source>
        <dbReference type="EMBL" id="QHT68907.1"/>
    </source>
</evidence>
<dbReference type="PROSITE" id="PS51257">
    <property type="entry name" value="PROKAR_LIPOPROTEIN"/>
    <property type="match status" value="1"/>
</dbReference>
<dbReference type="InterPro" id="IPR012938">
    <property type="entry name" value="Glc/Sorbosone_DH"/>
</dbReference>
<accession>A0A6C0GLU0</accession>
<dbReference type="InterPro" id="IPR011041">
    <property type="entry name" value="Quinoprot_gluc/sorb_DH_b-prop"/>
</dbReference>
<dbReference type="PANTHER" id="PTHR19328">
    <property type="entry name" value="HEDGEHOG-INTERACTING PROTEIN"/>
    <property type="match status" value="1"/>
</dbReference>
<name>A0A6C0GLU0_9BACT</name>
<reference evidence="2 3" key="1">
    <citation type="submission" date="2020-01" db="EMBL/GenBank/DDBJ databases">
        <authorList>
            <person name="Kim M.K."/>
        </authorList>
    </citation>
    <scope>NUCLEOTIDE SEQUENCE [LARGE SCALE GENOMIC DNA]</scope>
    <source>
        <strain evidence="2 3">172606-1</strain>
    </source>
</reference>
<feature type="domain" description="Glucose/Sorbosone dehydrogenase" evidence="1">
    <location>
        <begin position="144"/>
        <end position="401"/>
    </location>
</feature>
<dbReference type="EMBL" id="CP048222">
    <property type="protein sequence ID" value="QHT68907.1"/>
    <property type="molecule type" value="Genomic_DNA"/>
</dbReference>
<proteinExistence type="predicted"/>
<sequence length="407" mass="44958">MKMIFKPLAIGFACASMLLGGCQDKEDEKETIPQNEYEPTFTKVTGYVFKPAIVPASDENVNKLNKPQGFTVNKFAEGGGKFRMLAVSSTGVVYATDREAGTLTMFRDINADGKADERQVVATRQNMHGITIYNNTMYMVTAREVLSAAINSNGTLGGLQILMTDLPDAGQHNNRTIAFGPDGLMYISIGSTCNACEESNKENATLVRANPDGTNRKIFAKGLRNMIGFGWHPQTKELWGMDHGIDWLGDEDQKEELNKIAQGADYGWPYIYGEGKFYPQLAPPGDTTYQQYLAKTTLPLLTYEAHSAPLGMIFYTGSTFPPEYQNDAFVAMRGSWNRKQPSGYKIVRLHFENGQPTQFQDFVGSFLVNDNKGQFARITGITVHTDGSLLVADDSNGVIYRIAYSGQ</sequence>
<dbReference type="PANTHER" id="PTHR19328:SF53">
    <property type="entry name" value="MEMBRANE PROTEIN"/>
    <property type="match status" value="1"/>
</dbReference>
<keyword evidence="3" id="KW-1185">Reference proteome</keyword>
<dbReference type="Proteomes" id="UP000480178">
    <property type="component" value="Chromosome"/>
</dbReference>
<dbReference type="Gene3D" id="2.120.10.30">
    <property type="entry name" value="TolB, C-terminal domain"/>
    <property type="match status" value="1"/>
</dbReference>
<dbReference type="InterPro" id="IPR011042">
    <property type="entry name" value="6-blade_b-propeller_TolB-like"/>
</dbReference>
<dbReference type="RefSeq" id="WP_162444908.1">
    <property type="nucleotide sequence ID" value="NZ_CP048222.1"/>
</dbReference>
<dbReference type="KEGG" id="rhoz:GXP67_20760"/>
<evidence type="ECO:0000313" key="3">
    <source>
        <dbReference type="Proteomes" id="UP000480178"/>
    </source>
</evidence>
<gene>
    <name evidence="2" type="ORF">GXP67_20760</name>
</gene>
<organism evidence="2 3">
    <name type="scientific">Rhodocytophaga rosea</name>
    <dbReference type="NCBI Taxonomy" id="2704465"/>
    <lineage>
        <taxon>Bacteria</taxon>
        <taxon>Pseudomonadati</taxon>
        <taxon>Bacteroidota</taxon>
        <taxon>Cytophagia</taxon>
        <taxon>Cytophagales</taxon>
        <taxon>Rhodocytophagaceae</taxon>
        <taxon>Rhodocytophaga</taxon>
    </lineage>
</organism>
<evidence type="ECO:0000259" key="1">
    <source>
        <dbReference type="Pfam" id="PF07995"/>
    </source>
</evidence>
<protein>
    <submittedName>
        <fullName evidence="2">Sorbosone dehydrogenase family protein</fullName>
    </submittedName>
</protein>